<feature type="transmembrane region" description="Helical" evidence="2">
    <location>
        <begin position="44"/>
        <end position="69"/>
    </location>
</feature>
<evidence type="ECO:0000313" key="3">
    <source>
        <dbReference type="EMBL" id="CAA7600463.1"/>
    </source>
</evidence>
<feature type="transmembrane region" description="Helical" evidence="2">
    <location>
        <begin position="419"/>
        <end position="439"/>
    </location>
</feature>
<dbReference type="RefSeq" id="WP_240984137.1">
    <property type="nucleotide sequence ID" value="NZ_CDGJ01000032.1"/>
</dbReference>
<gene>
    <name evidence="4" type="ORF">DEACI_1046</name>
    <name evidence="3" type="ORF">DEACI_1116</name>
</gene>
<evidence type="ECO:0000256" key="2">
    <source>
        <dbReference type="SAM" id="Phobius"/>
    </source>
</evidence>
<reference evidence="4" key="1">
    <citation type="submission" date="2014-11" db="EMBL/GenBank/DDBJ databases">
        <authorList>
            <person name="Hornung B.V."/>
        </authorList>
    </citation>
    <scope>NUCLEOTIDE SEQUENCE</scope>
    <source>
        <strain evidence="4">INE</strain>
    </source>
</reference>
<dbReference type="AlphaFoldDB" id="A0A8S0VW58"/>
<dbReference type="EMBL" id="LR746496">
    <property type="protein sequence ID" value="CAA7600463.1"/>
    <property type="molecule type" value="Genomic_DNA"/>
</dbReference>
<dbReference type="PANTHER" id="PTHR38442:SF1">
    <property type="entry name" value="INNER MEMBRANE PROTEIN"/>
    <property type="match status" value="1"/>
</dbReference>
<dbReference type="PANTHER" id="PTHR38442">
    <property type="entry name" value="INNER MEMBRANE PROTEIN-RELATED"/>
    <property type="match status" value="1"/>
</dbReference>
<sequence length="443" mass="49475">MNHPTDDQVQTEISRNYSHWATLTLALVSVGFLVSYPFRADFWGGLISTACRAGMLAGLADWFAVTALFRRPLGIRPGRVLRTEIIPRNRERLFEALADMVENDLLSKKALKERLTHYNSAAFLLDYLSQPQILAESSSFLADLARDLTGQTEPQALINFLEGLTCEEFLFEDLTPLLVEALNLSEKKGYVGLMATFANRSLLTLVDSPQLKQALALWLQKAYQTYEAGNTARKLVDTFLPSAGELAADILEQLRLFLTGPEAQELLMSWVREYAGELVSSRAARINLSQSLFELVRHIIGNKLLSSNGTPPQPDTPFGTQGPGNDKVSSAKIATSMTDGDTLKLLIEDIIREIVITRRNPEWEANLDGWLKDSLLRFIDTQHAIIGRMVRQNLEPLSNERLVELIESRAGNDLQMIRINGSVVGSLAGSLIYLVNFLIQQKW</sequence>
<evidence type="ECO:0000256" key="1">
    <source>
        <dbReference type="SAM" id="MobiDB-lite"/>
    </source>
</evidence>
<keyword evidence="2" id="KW-0472">Membrane</keyword>
<name>A0A8S0VW58_9FIRM</name>
<dbReference type="GO" id="GO:0005886">
    <property type="term" value="C:plasma membrane"/>
    <property type="evidence" value="ECO:0007669"/>
    <property type="project" value="TreeGrafter"/>
</dbReference>
<reference evidence="3" key="2">
    <citation type="submission" date="2020-01" db="EMBL/GenBank/DDBJ databases">
        <authorList>
            <person name="Hornung B."/>
        </authorList>
    </citation>
    <scope>NUCLEOTIDE SEQUENCE</scope>
    <source>
        <strain evidence="3">PacBioINE</strain>
    </source>
</reference>
<evidence type="ECO:0000313" key="5">
    <source>
        <dbReference type="Proteomes" id="UP001071230"/>
    </source>
</evidence>
<feature type="transmembrane region" description="Helical" evidence="2">
    <location>
        <begin position="20"/>
        <end position="38"/>
    </location>
</feature>
<dbReference type="KEGG" id="aacx:DEACI_1116"/>
<protein>
    <recommendedName>
        <fullName evidence="6">DUF445 domain-containing protein</fullName>
    </recommendedName>
</protein>
<evidence type="ECO:0008006" key="6">
    <source>
        <dbReference type="Google" id="ProtNLM"/>
    </source>
</evidence>
<feature type="region of interest" description="Disordered" evidence="1">
    <location>
        <begin position="306"/>
        <end position="326"/>
    </location>
</feature>
<accession>A0A8S0VW58</accession>
<organism evidence="3">
    <name type="scientific">Acididesulfobacillus acetoxydans</name>
    <dbReference type="NCBI Taxonomy" id="1561005"/>
    <lineage>
        <taxon>Bacteria</taxon>
        <taxon>Bacillati</taxon>
        <taxon>Bacillota</taxon>
        <taxon>Clostridia</taxon>
        <taxon>Eubacteriales</taxon>
        <taxon>Peptococcaceae</taxon>
        <taxon>Acididesulfobacillus</taxon>
    </lineage>
</organism>
<keyword evidence="2" id="KW-0812">Transmembrane</keyword>
<dbReference type="InterPro" id="IPR007383">
    <property type="entry name" value="DUF445"/>
</dbReference>
<keyword evidence="5" id="KW-1185">Reference proteome</keyword>
<evidence type="ECO:0000313" key="4">
    <source>
        <dbReference type="EMBL" id="CEJ06597.1"/>
    </source>
</evidence>
<proteinExistence type="predicted"/>
<dbReference type="EMBL" id="CDGJ01000032">
    <property type="protein sequence ID" value="CEJ06597.1"/>
    <property type="molecule type" value="Genomic_DNA"/>
</dbReference>
<dbReference type="Proteomes" id="UP001071230">
    <property type="component" value="Unassembled WGS sequence"/>
</dbReference>
<dbReference type="Pfam" id="PF04286">
    <property type="entry name" value="DUF445"/>
    <property type="match status" value="1"/>
</dbReference>
<dbReference type="Proteomes" id="UP000836597">
    <property type="component" value="Chromosome"/>
</dbReference>
<keyword evidence="2" id="KW-1133">Transmembrane helix</keyword>